<dbReference type="PROSITE" id="PS50103">
    <property type="entry name" value="ZF_C3H1"/>
    <property type="match status" value="3"/>
</dbReference>
<evidence type="ECO:0000313" key="4">
    <source>
        <dbReference type="RefSeq" id="XP_015525112.2"/>
    </source>
</evidence>
<dbReference type="Gene3D" id="4.10.1000.10">
    <property type="entry name" value="Zinc finger, CCCH-type"/>
    <property type="match status" value="2"/>
</dbReference>
<feature type="zinc finger region" description="C3H1-type" evidence="1">
    <location>
        <begin position="455"/>
        <end position="481"/>
    </location>
</feature>
<protein>
    <submittedName>
        <fullName evidence="4">Zinc finger CCCH domain-containing protein 3</fullName>
    </submittedName>
</protein>
<dbReference type="SMART" id="SM00356">
    <property type="entry name" value="ZnF_C3H1"/>
    <property type="match status" value="4"/>
</dbReference>
<keyword evidence="1" id="KW-0862">Zinc</keyword>
<accession>A0A6J0CER4</accession>
<keyword evidence="3" id="KW-1185">Reference proteome</keyword>
<dbReference type="InterPro" id="IPR000571">
    <property type="entry name" value="Znf_CCCH"/>
</dbReference>
<feature type="zinc finger region" description="C3H1-type" evidence="1">
    <location>
        <begin position="509"/>
        <end position="536"/>
    </location>
</feature>
<dbReference type="GO" id="GO:0005634">
    <property type="term" value="C:nucleus"/>
    <property type="evidence" value="ECO:0007669"/>
    <property type="project" value="TreeGrafter"/>
</dbReference>
<organism evidence="4">
    <name type="scientific">Neodiprion lecontei</name>
    <name type="common">Redheaded pine sawfly</name>
    <dbReference type="NCBI Taxonomy" id="441921"/>
    <lineage>
        <taxon>Eukaryota</taxon>
        <taxon>Metazoa</taxon>
        <taxon>Ecdysozoa</taxon>
        <taxon>Arthropoda</taxon>
        <taxon>Hexapoda</taxon>
        <taxon>Insecta</taxon>
        <taxon>Pterygota</taxon>
        <taxon>Neoptera</taxon>
        <taxon>Endopterygota</taxon>
        <taxon>Hymenoptera</taxon>
        <taxon>Tenthredinoidea</taxon>
        <taxon>Diprionidae</taxon>
        <taxon>Diprioninae</taxon>
        <taxon>Neodiprion</taxon>
    </lineage>
</organism>
<sequence>MTLGVIMEGNLHIELSNLTWLIEQHKKMRINDTSLAKREDTKFSYQPHPACAMERHNHSKYSYIKQSLPSGRVHVNPNFKPKLPGIHINPRMGAKPLVYVNPNMIRNFATQSFDETSCGRVVVRQNSVYESKVKSSVHVNPRLMKELSAVKEKPENSANRMQKSNLDLKTPEGDINFIDQSKTKLVKINPTLNLGAKRLSNSNLVLLSRRKLVRVKRCSKSGPAISPLNPGKARRLSNSNLRKTMFATKYKLVIERVNLNGTSSAVPRNLKGRQAGLNKYKIDRTHLQKVRRRLSIGKSSTKLANKKASGSMTGLVRIGGILYKSSRNQLVRSLNDPQPSKRKRCVINVKGDRFVMASNGKKLRRLCTSANNSGNLKCPNPVSRVDIGGMTFVERAPNVLVRAHTKRSISTKVKQRSIQILRNKMRKNNQPCLIFQKFGYCAGQVKSTCPRLHDKKQVALCRNFLQGKCLLDNCQMSHAVCPEKMPTCKYFLEGCCNRDQCPYLHVKVSPNTPICTQFLRGYCVEANKCKQRHVYVCPEFERSGICAKGKYCPYPHKSSSTECKQLNKSFQRKVVTRKKISKSESTGVHSLCTEDRKRYYDEAGSSRGDIEKKRKKILNSVQIMKSVKIAEMPGNNEGLHKANDSNEVTINENNDDCIEVDSCPKRIPLGPLPAYIPID</sequence>
<name>A0A6J0CER4_NEOLC</name>
<dbReference type="GO" id="GO:0008270">
    <property type="term" value="F:zinc ion binding"/>
    <property type="evidence" value="ECO:0007669"/>
    <property type="project" value="UniProtKB-KW"/>
</dbReference>
<dbReference type="AlphaFoldDB" id="A0A6J0CER4"/>
<dbReference type="OrthoDB" id="3247158at2759"/>
<feature type="domain" description="C3H1-type" evidence="2">
    <location>
        <begin position="482"/>
        <end position="508"/>
    </location>
</feature>
<dbReference type="Proteomes" id="UP000829291">
    <property type="component" value="Chromosome 2"/>
</dbReference>
<keyword evidence="1" id="KW-0863">Zinc-finger</keyword>
<dbReference type="RefSeq" id="XP_015525112.2">
    <property type="nucleotide sequence ID" value="XM_015669626.2"/>
</dbReference>
<gene>
    <name evidence="4" type="primary">LOC107228241</name>
</gene>
<feature type="domain" description="C3H1-type" evidence="2">
    <location>
        <begin position="455"/>
        <end position="481"/>
    </location>
</feature>
<keyword evidence="1" id="KW-0479">Metal-binding</keyword>
<feature type="domain" description="C3H1-type" evidence="2">
    <location>
        <begin position="509"/>
        <end position="536"/>
    </location>
</feature>
<dbReference type="KEGG" id="nlo:107228241"/>
<dbReference type="FunCoup" id="A0A6J0CER4">
    <property type="interactions" value="131"/>
</dbReference>
<reference evidence="4" key="1">
    <citation type="submission" date="2025-08" db="UniProtKB">
        <authorList>
            <consortium name="RefSeq"/>
        </authorList>
    </citation>
    <scope>IDENTIFICATION</scope>
    <source>
        <tissue evidence="4">Thorax and Abdomen</tissue>
    </source>
</reference>
<dbReference type="PANTHER" id="PTHR46156:SF1">
    <property type="entry name" value="ZINC FINGER CCCH DOMAIN-CONTAINING PROTEIN 3"/>
    <property type="match status" value="1"/>
</dbReference>
<evidence type="ECO:0000313" key="3">
    <source>
        <dbReference type="Proteomes" id="UP000829291"/>
    </source>
</evidence>
<feature type="zinc finger region" description="C3H1-type" evidence="1">
    <location>
        <begin position="482"/>
        <end position="508"/>
    </location>
</feature>
<dbReference type="PANTHER" id="PTHR46156">
    <property type="entry name" value="CCCH ZINGC FINGER"/>
    <property type="match status" value="1"/>
</dbReference>
<evidence type="ECO:0000259" key="2">
    <source>
        <dbReference type="PROSITE" id="PS50103"/>
    </source>
</evidence>
<proteinExistence type="predicted"/>
<evidence type="ECO:0000256" key="1">
    <source>
        <dbReference type="PROSITE-ProRule" id="PRU00723"/>
    </source>
</evidence>
<dbReference type="GeneID" id="107228241"/>
<dbReference type="InParanoid" id="A0A6J0CER4"/>